<dbReference type="RefSeq" id="WP_284310876.1">
    <property type="nucleotide sequence ID" value="NZ_BSPC01000008.1"/>
</dbReference>
<name>A0ABQ6CDP4_9HYPH</name>
<evidence type="ECO:0000313" key="2">
    <source>
        <dbReference type="EMBL" id="GLS18045.1"/>
    </source>
</evidence>
<dbReference type="Gene3D" id="2.40.50.90">
    <property type="match status" value="1"/>
</dbReference>
<dbReference type="InterPro" id="IPR035437">
    <property type="entry name" value="SNase_OB-fold_sf"/>
</dbReference>
<accession>A0ABQ6CDP4</accession>
<comment type="caution">
    <text evidence="2">The sequence shown here is derived from an EMBL/GenBank/DDBJ whole genome shotgun (WGS) entry which is preliminary data.</text>
</comment>
<organism evidence="2 3">
    <name type="scientific">Labrys miyagiensis</name>
    <dbReference type="NCBI Taxonomy" id="346912"/>
    <lineage>
        <taxon>Bacteria</taxon>
        <taxon>Pseudomonadati</taxon>
        <taxon>Pseudomonadota</taxon>
        <taxon>Alphaproteobacteria</taxon>
        <taxon>Hyphomicrobiales</taxon>
        <taxon>Xanthobacteraceae</taxon>
        <taxon>Labrys</taxon>
    </lineage>
</organism>
<feature type="signal peptide" evidence="1">
    <location>
        <begin position="1"/>
        <end position="28"/>
    </location>
</feature>
<feature type="chain" id="PRO_5047442439" evidence="1">
    <location>
        <begin position="29"/>
        <end position="193"/>
    </location>
</feature>
<dbReference type="EMBL" id="BSPC01000008">
    <property type="protein sequence ID" value="GLS18045.1"/>
    <property type="molecule type" value="Genomic_DNA"/>
</dbReference>
<gene>
    <name evidence="2" type="ORF">GCM10007874_10610</name>
</gene>
<sequence>MDFTHVRPPALPTLLACLGLIAGMPMQAQGEPAQPFAVPQSGVTLITGDTWQQNGLQMRLYGVQSCIRGTQYTNPAGARLDCGEASAVMLGALIKDTRPACTPIAQINGTAESEPATILVVCTAHVGANNLDLGTIMITQGYAFAAFTLAGKPVYTPYIVAEAAAKNAKVGLWAAQDLQDPNAILFNAVNASK</sequence>
<evidence type="ECO:0000256" key="1">
    <source>
        <dbReference type="SAM" id="SignalP"/>
    </source>
</evidence>
<protein>
    <submittedName>
        <fullName evidence="2">Succinoglycan biosynthesis protein exoi</fullName>
    </submittedName>
</protein>
<evidence type="ECO:0000313" key="3">
    <source>
        <dbReference type="Proteomes" id="UP001156882"/>
    </source>
</evidence>
<reference evidence="3" key="1">
    <citation type="journal article" date="2019" name="Int. J. Syst. Evol. Microbiol.">
        <title>The Global Catalogue of Microorganisms (GCM) 10K type strain sequencing project: providing services to taxonomists for standard genome sequencing and annotation.</title>
        <authorList>
            <consortium name="The Broad Institute Genomics Platform"/>
            <consortium name="The Broad Institute Genome Sequencing Center for Infectious Disease"/>
            <person name="Wu L."/>
            <person name="Ma J."/>
        </authorList>
    </citation>
    <scope>NUCLEOTIDE SEQUENCE [LARGE SCALE GENOMIC DNA]</scope>
    <source>
        <strain evidence="3">NBRC 101365</strain>
    </source>
</reference>
<keyword evidence="3" id="KW-1185">Reference proteome</keyword>
<keyword evidence="1" id="KW-0732">Signal</keyword>
<dbReference type="Proteomes" id="UP001156882">
    <property type="component" value="Unassembled WGS sequence"/>
</dbReference>
<dbReference type="SUPFAM" id="SSF50199">
    <property type="entry name" value="Staphylococcal nuclease"/>
    <property type="match status" value="1"/>
</dbReference>
<proteinExistence type="predicted"/>